<feature type="compositionally biased region" description="Basic residues" evidence="1">
    <location>
        <begin position="36"/>
        <end position="55"/>
    </location>
</feature>
<dbReference type="RefSeq" id="WP_041086680.1">
    <property type="nucleotide sequence ID" value="NZ_JXRP01000009.1"/>
</dbReference>
<gene>
    <name evidence="2" type="ORF">KP78_09450</name>
</gene>
<dbReference type="PATRIC" id="fig|889306.3.peg.950"/>
<evidence type="ECO:0000313" key="3">
    <source>
        <dbReference type="Proteomes" id="UP000031938"/>
    </source>
</evidence>
<comment type="caution">
    <text evidence="2">The sequence shown here is derived from an EMBL/GenBank/DDBJ whole genome shotgun (WGS) entry which is preliminary data.</text>
</comment>
<keyword evidence="3" id="KW-1185">Reference proteome</keyword>
<sequence length="67" mass="8032">MSKSKARKMREKLVREGRLNPEIKRSPFTQADMRTRTTKTKKDHLYHFKHKNHSLHKGDDGSFYFAQ</sequence>
<dbReference type="AlphaFoldDB" id="A0A0C2VKP9"/>
<feature type="region of interest" description="Disordered" evidence="1">
    <location>
        <begin position="1"/>
        <end position="67"/>
    </location>
</feature>
<dbReference type="Proteomes" id="UP000031938">
    <property type="component" value="Unassembled WGS sequence"/>
</dbReference>
<feature type="compositionally biased region" description="Basic residues" evidence="1">
    <location>
        <begin position="1"/>
        <end position="10"/>
    </location>
</feature>
<evidence type="ECO:0000313" key="2">
    <source>
        <dbReference type="EMBL" id="KIL49477.1"/>
    </source>
</evidence>
<reference evidence="2 3" key="1">
    <citation type="submission" date="2015-01" db="EMBL/GenBank/DDBJ databases">
        <title>Genome sequencing of Jeotgalibacillus soli.</title>
        <authorList>
            <person name="Goh K.M."/>
            <person name="Chan K.-G."/>
            <person name="Yaakop A.S."/>
            <person name="Ee R."/>
            <person name="Gan H.M."/>
            <person name="Chan C.S."/>
        </authorList>
    </citation>
    <scope>NUCLEOTIDE SEQUENCE [LARGE SCALE GENOMIC DNA]</scope>
    <source>
        <strain evidence="2 3">P9</strain>
    </source>
</reference>
<name>A0A0C2VKP9_9BACL</name>
<organism evidence="2 3">
    <name type="scientific">Jeotgalibacillus soli</name>
    <dbReference type="NCBI Taxonomy" id="889306"/>
    <lineage>
        <taxon>Bacteria</taxon>
        <taxon>Bacillati</taxon>
        <taxon>Bacillota</taxon>
        <taxon>Bacilli</taxon>
        <taxon>Bacillales</taxon>
        <taxon>Caryophanaceae</taxon>
        <taxon>Jeotgalibacillus</taxon>
    </lineage>
</organism>
<dbReference type="OrthoDB" id="2365803at2"/>
<protein>
    <submittedName>
        <fullName evidence="2">Uncharacterized protein</fullName>
    </submittedName>
</protein>
<feature type="compositionally biased region" description="Basic and acidic residues" evidence="1">
    <location>
        <begin position="11"/>
        <end position="25"/>
    </location>
</feature>
<evidence type="ECO:0000256" key="1">
    <source>
        <dbReference type="SAM" id="MobiDB-lite"/>
    </source>
</evidence>
<dbReference type="EMBL" id="JXRP01000009">
    <property type="protein sequence ID" value="KIL49477.1"/>
    <property type="molecule type" value="Genomic_DNA"/>
</dbReference>
<proteinExistence type="predicted"/>
<accession>A0A0C2VKP9</accession>